<organism evidence="2 3">
    <name type="scientific">Brunnivagina elsteri CCALA 953</name>
    <dbReference type="NCBI Taxonomy" id="987040"/>
    <lineage>
        <taxon>Bacteria</taxon>
        <taxon>Bacillati</taxon>
        <taxon>Cyanobacteriota</taxon>
        <taxon>Cyanophyceae</taxon>
        <taxon>Nostocales</taxon>
        <taxon>Calotrichaceae</taxon>
        <taxon>Brunnivagina</taxon>
    </lineage>
</organism>
<evidence type="ECO:0000313" key="3">
    <source>
        <dbReference type="Proteomes" id="UP000218238"/>
    </source>
</evidence>
<evidence type="ECO:0000256" key="1">
    <source>
        <dbReference type="SAM" id="Phobius"/>
    </source>
</evidence>
<gene>
    <name evidence="2" type="ORF">CK510_25215</name>
</gene>
<dbReference type="EMBL" id="NTFS01000411">
    <property type="protein sequence ID" value="PAX51355.1"/>
    <property type="molecule type" value="Genomic_DNA"/>
</dbReference>
<keyword evidence="1" id="KW-1133">Transmembrane helix</keyword>
<accession>A0A2A2TCJ9</accession>
<dbReference type="RefSeq" id="WP_095724288.1">
    <property type="nucleotide sequence ID" value="NZ_NTFS01000411.1"/>
</dbReference>
<dbReference type="Proteomes" id="UP000218238">
    <property type="component" value="Unassembled WGS sequence"/>
</dbReference>
<keyword evidence="1" id="KW-0472">Membrane</keyword>
<keyword evidence="3" id="KW-1185">Reference proteome</keyword>
<feature type="transmembrane region" description="Helical" evidence="1">
    <location>
        <begin position="45"/>
        <end position="63"/>
    </location>
</feature>
<keyword evidence="1" id="KW-0812">Transmembrane</keyword>
<dbReference type="SUPFAM" id="SSF141571">
    <property type="entry name" value="Pentapeptide repeat-like"/>
    <property type="match status" value="1"/>
</dbReference>
<name>A0A2A2TCJ9_9CYAN</name>
<dbReference type="Gene3D" id="2.160.20.80">
    <property type="entry name" value="E3 ubiquitin-protein ligase SopA"/>
    <property type="match status" value="1"/>
</dbReference>
<sequence>MLQGKPLQDAKAFQKQQAGNLALSNLTEEFIKTSHKHKLMMSVQTVGWLTIPILVALFAVVPYQRKQSYNGAWEIIRIQDQKQGKRAALELLTEGCWQRTEWEWIPTNVASLLFGGCPSFHGEDLSRANLEKAIYSQETKLPEKFDPTKEKMLLIAPGVNLSGTDLSNVDFRFSDFQGINLTNANLEDSNLVLVQNLTPEQVKAAKNWEKANYSYEFKEKLGLK</sequence>
<comment type="caution">
    <text evidence="2">The sequence shown here is derived from an EMBL/GenBank/DDBJ whole genome shotgun (WGS) entry which is preliminary data.</text>
</comment>
<proteinExistence type="predicted"/>
<evidence type="ECO:0008006" key="4">
    <source>
        <dbReference type="Google" id="ProtNLM"/>
    </source>
</evidence>
<reference evidence="2 3" key="1">
    <citation type="submission" date="2017-08" db="EMBL/GenBank/DDBJ databases">
        <title>Draft genome sequence of filamentous cyanobacterium Calothrix elsteri CCALA 953.</title>
        <authorList>
            <person name="Gagunashvili A.N."/>
            <person name="Elster J."/>
            <person name="Andresson O.S."/>
        </authorList>
    </citation>
    <scope>NUCLEOTIDE SEQUENCE [LARGE SCALE GENOMIC DNA]</scope>
    <source>
        <strain evidence="2 3">CCALA 953</strain>
    </source>
</reference>
<dbReference type="OrthoDB" id="428116at2"/>
<dbReference type="Pfam" id="PF00805">
    <property type="entry name" value="Pentapeptide"/>
    <property type="match status" value="1"/>
</dbReference>
<evidence type="ECO:0000313" key="2">
    <source>
        <dbReference type="EMBL" id="PAX51355.1"/>
    </source>
</evidence>
<dbReference type="AlphaFoldDB" id="A0A2A2TCJ9"/>
<protein>
    <recommendedName>
        <fullName evidence="4">Pentapeptide repeat-containing protein</fullName>
    </recommendedName>
</protein>
<dbReference type="InterPro" id="IPR001646">
    <property type="entry name" value="5peptide_repeat"/>
</dbReference>